<name>A0A0F9WKE3_9ZZZZ</name>
<accession>A0A0F9WKE3</accession>
<comment type="caution">
    <text evidence="1">The sequence shown here is derived from an EMBL/GenBank/DDBJ whole genome shotgun (WGS) entry which is preliminary data.</text>
</comment>
<dbReference type="EMBL" id="LAZR01000254">
    <property type="protein sequence ID" value="KKN78953.1"/>
    <property type="molecule type" value="Genomic_DNA"/>
</dbReference>
<protein>
    <submittedName>
        <fullName evidence="1">Uncharacterized protein</fullName>
    </submittedName>
</protein>
<reference evidence="1" key="1">
    <citation type="journal article" date="2015" name="Nature">
        <title>Complex archaea that bridge the gap between prokaryotes and eukaryotes.</title>
        <authorList>
            <person name="Spang A."/>
            <person name="Saw J.H."/>
            <person name="Jorgensen S.L."/>
            <person name="Zaremba-Niedzwiedzka K."/>
            <person name="Martijn J."/>
            <person name="Lind A.E."/>
            <person name="van Eijk R."/>
            <person name="Schleper C."/>
            <person name="Guy L."/>
            <person name="Ettema T.J."/>
        </authorList>
    </citation>
    <scope>NUCLEOTIDE SEQUENCE</scope>
</reference>
<proteinExistence type="predicted"/>
<organism evidence="1">
    <name type="scientific">marine sediment metagenome</name>
    <dbReference type="NCBI Taxonomy" id="412755"/>
    <lineage>
        <taxon>unclassified sequences</taxon>
        <taxon>metagenomes</taxon>
        <taxon>ecological metagenomes</taxon>
    </lineage>
</organism>
<gene>
    <name evidence="1" type="ORF">LCGC14_0344290</name>
</gene>
<dbReference type="AlphaFoldDB" id="A0A0F9WKE3"/>
<evidence type="ECO:0000313" key="1">
    <source>
        <dbReference type="EMBL" id="KKN78953.1"/>
    </source>
</evidence>
<sequence length="92" mass="10547">MTRNEEAFDNWLDGGEYVRSTCLDRARIGLVASGQVHCAMVMKGLQERFDTIGEYMDISPNKPGEILDEMYEAMLTRNIFYDEDGEKRDETG</sequence>